<keyword evidence="9" id="KW-0648">Protein biosynthesis</keyword>
<sequence>MSKEKNQEGCSCCCVNNEDHRKFGEKLDIFDFDPLIGSGIPFWLENGFTLKETIKQYVNSIQLKNGITMVSTPELGRKELYETSGHWDHYRENIFPPIQLDESDDYVLRPMTCPHHILLYKRTRWHEKHLPIAYGENSRLYRYECSGGLFGLERTRAMELIDTHMFCSPEKLITSLQQALNIILEVKEAFQIQYHSIVLSLRDKNKDKFFDDDELWEKAEHTLRDFLDKNKIQYEEGIGDAAFYGPKIDFQIKTYSGKIITISTIQLDFLLPQKFNLQYFKGEQGEKATPIMIHLGIIGTLERFIAYLLERDQGWLPFWISPIQIAVIPVNINKHLTISQNFASFLQKLNIRVSVEASDESLGRRLAQTIEKRVYGHIILGDKEAETIQELISINSDIQNKSQNNWENVMKLISKNRGERENLVKEKYPLNHSEFLRWASLFTKQN</sequence>
<dbReference type="InterPro" id="IPR002314">
    <property type="entry name" value="aa-tRNA-synt_IIb"/>
</dbReference>
<dbReference type="SUPFAM" id="SSF55681">
    <property type="entry name" value="Class II aaRS and biotin synthetases"/>
    <property type="match status" value="1"/>
</dbReference>
<dbReference type="PANTHER" id="PTHR11451:SF56">
    <property type="entry name" value="THREONINE--TRNA LIGASE 1"/>
    <property type="match status" value="1"/>
</dbReference>
<dbReference type="Gene3D" id="3.40.50.800">
    <property type="entry name" value="Anticodon-binding domain"/>
    <property type="match status" value="1"/>
</dbReference>
<dbReference type="InterPro" id="IPR002320">
    <property type="entry name" value="Thr-tRNA-ligase_IIa"/>
</dbReference>
<dbReference type="InterPro" id="IPR036621">
    <property type="entry name" value="Anticodon-bd_dom_sf"/>
</dbReference>
<evidence type="ECO:0000313" key="14">
    <source>
        <dbReference type="EMBL" id="GCE63226.1"/>
    </source>
</evidence>
<accession>A0A478FS78</accession>
<dbReference type="PANTHER" id="PTHR11451">
    <property type="entry name" value="THREONINE-TRNA LIGASE"/>
    <property type="match status" value="1"/>
</dbReference>
<dbReference type="GO" id="GO:0005737">
    <property type="term" value="C:cytoplasm"/>
    <property type="evidence" value="ECO:0007669"/>
    <property type="project" value="UniProtKB-UniRule"/>
</dbReference>
<evidence type="ECO:0000256" key="5">
    <source>
        <dbReference type="ARBA" id="ARBA00022723"/>
    </source>
</evidence>
<evidence type="ECO:0000256" key="9">
    <source>
        <dbReference type="ARBA" id="ARBA00022917"/>
    </source>
</evidence>
<evidence type="ECO:0000256" key="6">
    <source>
        <dbReference type="ARBA" id="ARBA00022741"/>
    </source>
</evidence>
<evidence type="ECO:0000256" key="11">
    <source>
        <dbReference type="ARBA" id="ARBA00049515"/>
    </source>
</evidence>
<dbReference type="GO" id="GO:0046872">
    <property type="term" value="F:metal ion binding"/>
    <property type="evidence" value="ECO:0007669"/>
    <property type="project" value="UniProtKB-KW"/>
</dbReference>
<dbReference type="Proteomes" id="UP000324831">
    <property type="component" value="Unassembled WGS sequence"/>
</dbReference>
<protein>
    <recommendedName>
        <fullName evidence="2 12">Threonine--tRNA ligase</fullName>
        <ecNumber evidence="2 12">6.1.1.3</ecNumber>
    </recommendedName>
</protein>
<evidence type="ECO:0000259" key="13">
    <source>
        <dbReference type="PROSITE" id="PS50862"/>
    </source>
</evidence>
<keyword evidence="10" id="KW-0030">Aminoacyl-tRNA synthetase</keyword>
<gene>
    <name evidence="14" type="primary">thrS</name>
    <name evidence="14" type="ORF">MHSWG343_02110</name>
</gene>
<dbReference type="PRINTS" id="PR01047">
    <property type="entry name" value="TRNASYNTHTHR"/>
</dbReference>
<name>A0A478FS78_9MOLU</name>
<dbReference type="GO" id="GO:0005524">
    <property type="term" value="F:ATP binding"/>
    <property type="evidence" value="ECO:0007669"/>
    <property type="project" value="UniProtKB-KW"/>
</dbReference>
<keyword evidence="3" id="KW-0963">Cytoplasm</keyword>
<evidence type="ECO:0000256" key="2">
    <source>
        <dbReference type="ARBA" id="ARBA00013163"/>
    </source>
</evidence>
<reference evidence="14 15" key="1">
    <citation type="submission" date="2019-01" db="EMBL/GenBank/DDBJ databases">
        <title>Draft genome sequences of Candidatus Mycoplasma haemohominis SWG34-3 identified from a patient with pyrexia, anemia and liver dysfunction.</title>
        <authorList>
            <person name="Sekizuka T."/>
            <person name="Hattori N."/>
            <person name="Katano H."/>
            <person name="Takuma T."/>
            <person name="Ito T."/>
            <person name="Arai N."/>
            <person name="Yanai R."/>
            <person name="Ishii S."/>
            <person name="Miura Y."/>
            <person name="Tokunaga T."/>
            <person name="Watanabe H."/>
            <person name="Nomura N."/>
            <person name="Eguchi J."/>
            <person name="Arai T."/>
            <person name="Hasegawa H."/>
            <person name="Nakamaki T."/>
            <person name="Wakita T."/>
            <person name="Niki Y."/>
            <person name="Kuroda M."/>
        </authorList>
    </citation>
    <scope>NUCLEOTIDE SEQUENCE [LARGE SCALE GENOMIC DNA]</scope>
    <source>
        <strain evidence="14">SWG34-3</strain>
    </source>
</reference>
<keyword evidence="4 14" id="KW-0436">Ligase</keyword>
<dbReference type="InterPro" id="IPR045864">
    <property type="entry name" value="aa-tRNA-synth_II/BPL/LPL"/>
</dbReference>
<dbReference type="Gene3D" id="3.30.930.10">
    <property type="entry name" value="Bira Bifunctional Protein, Domain 2"/>
    <property type="match status" value="1"/>
</dbReference>
<comment type="similarity">
    <text evidence="1">Belongs to the class-II aminoacyl-tRNA synthetase family.</text>
</comment>
<evidence type="ECO:0000256" key="4">
    <source>
        <dbReference type="ARBA" id="ARBA00022598"/>
    </source>
</evidence>
<evidence type="ECO:0000256" key="7">
    <source>
        <dbReference type="ARBA" id="ARBA00022833"/>
    </source>
</evidence>
<evidence type="ECO:0000256" key="12">
    <source>
        <dbReference type="NCBIfam" id="TIGR00418"/>
    </source>
</evidence>
<dbReference type="GO" id="GO:0006435">
    <property type="term" value="P:threonyl-tRNA aminoacylation"/>
    <property type="evidence" value="ECO:0007669"/>
    <property type="project" value="UniProtKB-UniRule"/>
</dbReference>
<dbReference type="NCBIfam" id="TIGR00418">
    <property type="entry name" value="thrS"/>
    <property type="match status" value="1"/>
</dbReference>
<evidence type="ECO:0000256" key="3">
    <source>
        <dbReference type="ARBA" id="ARBA00022490"/>
    </source>
</evidence>
<dbReference type="PROSITE" id="PS50862">
    <property type="entry name" value="AA_TRNA_LIGASE_II"/>
    <property type="match status" value="1"/>
</dbReference>
<dbReference type="EC" id="6.1.1.3" evidence="2 12"/>
<proteinExistence type="inferred from homology"/>
<keyword evidence="5" id="KW-0479">Metal-binding</keyword>
<evidence type="ECO:0000256" key="10">
    <source>
        <dbReference type="ARBA" id="ARBA00023146"/>
    </source>
</evidence>
<evidence type="ECO:0000256" key="1">
    <source>
        <dbReference type="ARBA" id="ARBA00008226"/>
    </source>
</evidence>
<dbReference type="GO" id="GO:0004829">
    <property type="term" value="F:threonine-tRNA ligase activity"/>
    <property type="evidence" value="ECO:0007669"/>
    <property type="project" value="UniProtKB-UniRule"/>
</dbReference>
<dbReference type="Pfam" id="PF03129">
    <property type="entry name" value="HGTP_anticodon"/>
    <property type="match status" value="1"/>
</dbReference>
<comment type="catalytic activity">
    <reaction evidence="11">
        <text>tRNA(Thr) + L-threonine + ATP = L-threonyl-tRNA(Thr) + AMP + diphosphate + H(+)</text>
        <dbReference type="Rhea" id="RHEA:24624"/>
        <dbReference type="Rhea" id="RHEA-COMP:9670"/>
        <dbReference type="Rhea" id="RHEA-COMP:9704"/>
        <dbReference type="ChEBI" id="CHEBI:15378"/>
        <dbReference type="ChEBI" id="CHEBI:30616"/>
        <dbReference type="ChEBI" id="CHEBI:33019"/>
        <dbReference type="ChEBI" id="CHEBI:57926"/>
        <dbReference type="ChEBI" id="CHEBI:78442"/>
        <dbReference type="ChEBI" id="CHEBI:78534"/>
        <dbReference type="ChEBI" id="CHEBI:456215"/>
        <dbReference type="EC" id="6.1.1.3"/>
    </reaction>
</comment>
<dbReference type="AlphaFoldDB" id="A0A478FS78"/>
<dbReference type="InterPro" id="IPR006195">
    <property type="entry name" value="aa-tRNA-synth_II"/>
</dbReference>
<dbReference type="EMBL" id="BIMN01000001">
    <property type="protein sequence ID" value="GCE63226.1"/>
    <property type="molecule type" value="Genomic_DNA"/>
</dbReference>
<organism evidence="14 15">
    <name type="scientific">Candidatus Mycoplasma haematohominis</name>
    <dbReference type="NCBI Taxonomy" id="1494318"/>
    <lineage>
        <taxon>Bacteria</taxon>
        <taxon>Bacillati</taxon>
        <taxon>Mycoplasmatota</taxon>
        <taxon>Mollicutes</taxon>
        <taxon>Mycoplasmataceae</taxon>
        <taxon>Mycoplasma</taxon>
    </lineage>
</organism>
<dbReference type="Pfam" id="PF00587">
    <property type="entry name" value="tRNA-synt_2b"/>
    <property type="match status" value="1"/>
</dbReference>
<dbReference type="FunFam" id="3.30.930.10:FF:000002">
    <property type="entry name" value="Threonine--tRNA ligase"/>
    <property type="match status" value="1"/>
</dbReference>
<feature type="domain" description="Aminoacyl-transfer RNA synthetases class-II family profile" evidence="13">
    <location>
        <begin position="47"/>
        <end position="317"/>
    </location>
</feature>
<comment type="caution">
    <text evidence="14">The sequence shown here is derived from an EMBL/GenBank/DDBJ whole genome shotgun (WGS) entry which is preliminary data.</text>
</comment>
<keyword evidence="8" id="KW-0067">ATP-binding</keyword>
<keyword evidence="7" id="KW-0862">Zinc</keyword>
<evidence type="ECO:0000256" key="8">
    <source>
        <dbReference type="ARBA" id="ARBA00022840"/>
    </source>
</evidence>
<dbReference type="InterPro" id="IPR004154">
    <property type="entry name" value="Anticodon-bd"/>
</dbReference>
<evidence type="ECO:0000313" key="15">
    <source>
        <dbReference type="Proteomes" id="UP000324831"/>
    </source>
</evidence>
<dbReference type="SUPFAM" id="SSF52954">
    <property type="entry name" value="Class II aaRS ABD-related"/>
    <property type="match status" value="1"/>
</dbReference>
<keyword evidence="6" id="KW-0547">Nucleotide-binding</keyword>